<sequence length="113" mass="13180">ANNFKLRWLWCLPVINIGQSLYSALSQPSISIIITEVSDALNRPEVFNRHIYFPRNFPEMQAIRNQFYEKRQFPGIIGCIDCTHVAIYPPILMMPYPPSTYTYTGCNIENFYP</sequence>
<evidence type="ECO:0008006" key="4">
    <source>
        <dbReference type="Google" id="ProtNLM"/>
    </source>
</evidence>
<dbReference type="AlphaFoldDB" id="A0AAV8VBN9"/>
<organism evidence="2 3">
    <name type="scientific">Exocentrus adspersus</name>
    <dbReference type="NCBI Taxonomy" id="1586481"/>
    <lineage>
        <taxon>Eukaryota</taxon>
        <taxon>Metazoa</taxon>
        <taxon>Ecdysozoa</taxon>
        <taxon>Arthropoda</taxon>
        <taxon>Hexapoda</taxon>
        <taxon>Insecta</taxon>
        <taxon>Pterygota</taxon>
        <taxon>Neoptera</taxon>
        <taxon>Endopterygota</taxon>
        <taxon>Coleoptera</taxon>
        <taxon>Polyphaga</taxon>
        <taxon>Cucujiformia</taxon>
        <taxon>Chrysomeloidea</taxon>
        <taxon>Cerambycidae</taxon>
        <taxon>Lamiinae</taxon>
        <taxon>Acanthocinini</taxon>
        <taxon>Exocentrus</taxon>
    </lineage>
</organism>
<name>A0AAV8VBN9_9CUCU</name>
<keyword evidence="3" id="KW-1185">Reference proteome</keyword>
<evidence type="ECO:0000313" key="2">
    <source>
        <dbReference type="EMBL" id="KAJ8911553.1"/>
    </source>
</evidence>
<proteinExistence type="predicted"/>
<gene>
    <name evidence="2" type="ORF">NQ315_012806</name>
</gene>
<protein>
    <recommendedName>
        <fullName evidence="4">Nuclease HARBI1</fullName>
    </recommendedName>
</protein>
<dbReference type="EMBL" id="JANEYG010000181">
    <property type="protein sequence ID" value="KAJ8911553.1"/>
    <property type="molecule type" value="Genomic_DNA"/>
</dbReference>
<reference evidence="2 3" key="1">
    <citation type="journal article" date="2023" name="Insect Mol. Biol.">
        <title>Genome sequencing provides insights into the evolution of gene families encoding plant cell wall-degrading enzymes in longhorned beetles.</title>
        <authorList>
            <person name="Shin N.R."/>
            <person name="Okamura Y."/>
            <person name="Kirsch R."/>
            <person name="Pauchet Y."/>
        </authorList>
    </citation>
    <scope>NUCLEOTIDE SEQUENCE [LARGE SCALE GENOMIC DNA]</scope>
    <source>
        <strain evidence="2">EAD_L_NR</strain>
    </source>
</reference>
<feature type="non-terminal residue" evidence="2">
    <location>
        <position position="113"/>
    </location>
</feature>
<feature type="non-terminal residue" evidence="2">
    <location>
        <position position="1"/>
    </location>
</feature>
<dbReference type="Proteomes" id="UP001159042">
    <property type="component" value="Unassembled WGS sequence"/>
</dbReference>
<keyword evidence="1" id="KW-0732">Signal</keyword>
<evidence type="ECO:0000313" key="3">
    <source>
        <dbReference type="Proteomes" id="UP001159042"/>
    </source>
</evidence>
<feature type="signal peptide" evidence="1">
    <location>
        <begin position="1"/>
        <end position="26"/>
    </location>
</feature>
<feature type="chain" id="PRO_5043518862" description="Nuclease HARBI1" evidence="1">
    <location>
        <begin position="27"/>
        <end position="113"/>
    </location>
</feature>
<evidence type="ECO:0000256" key="1">
    <source>
        <dbReference type="SAM" id="SignalP"/>
    </source>
</evidence>
<comment type="caution">
    <text evidence="2">The sequence shown here is derived from an EMBL/GenBank/DDBJ whole genome shotgun (WGS) entry which is preliminary data.</text>
</comment>
<accession>A0AAV8VBN9</accession>